<keyword evidence="2" id="KW-1185">Reference proteome</keyword>
<reference evidence="3" key="1">
    <citation type="submission" date="2015-08" db="UniProtKB">
        <authorList>
            <consortium name="WormBaseParasite"/>
        </authorList>
    </citation>
    <scope>IDENTIFICATION</scope>
</reference>
<name>A0A0K0E9K6_STRER</name>
<dbReference type="AlphaFoldDB" id="A0A0K0E9K6"/>
<feature type="chain" id="PRO_5005327693" evidence="1">
    <location>
        <begin position="17"/>
        <end position="186"/>
    </location>
</feature>
<protein>
    <submittedName>
        <fullName evidence="4">DOMON domain-containing protein</fullName>
    </submittedName>
    <submittedName>
        <fullName evidence="3">WG repeat-containing protein</fullName>
    </submittedName>
</protein>
<dbReference type="WBParaSite" id="TCONS_00005281.p1">
    <property type="protein sequence ID" value="TCONS_00005281.p1"/>
    <property type="gene ID" value="XLOC_003605"/>
</dbReference>
<sequence length="186" mass="21162">MKTIILILLLINLSYSYLGEQFWTKIYHGIPGEGHSKVIFNNHPINEEGLIDENNQLAYFVYISKDHHEGFFGMTYLNNGLLCGRFNINNTLYETCENFRVLNHDKSTGGIFEIASVNEPDITKFCVEFYDIFAAILTDPNDGSSFYGYISKDGDEAFGVDHNGGIVNYVGYDVISSFGKYLIYRK</sequence>
<evidence type="ECO:0000313" key="2">
    <source>
        <dbReference type="Proteomes" id="UP000035681"/>
    </source>
</evidence>
<feature type="signal peptide" evidence="1">
    <location>
        <begin position="1"/>
        <end position="16"/>
    </location>
</feature>
<evidence type="ECO:0000313" key="3">
    <source>
        <dbReference type="WBParaSite" id="SSTP_0000618800.1"/>
    </source>
</evidence>
<keyword evidence="1" id="KW-0732">Signal</keyword>
<evidence type="ECO:0000313" key="4">
    <source>
        <dbReference type="WBParaSite" id="TCONS_00005281.p1"/>
    </source>
</evidence>
<organism evidence="3">
    <name type="scientific">Strongyloides stercoralis</name>
    <name type="common">Threadworm</name>
    <dbReference type="NCBI Taxonomy" id="6248"/>
    <lineage>
        <taxon>Eukaryota</taxon>
        <taxon>Metazoa</taxon>
        <taxon>Ecdysozoa</taxon>
        <taxon>Nematoda</taxon>
        <taxon>Chromadorea</taxon>
        <taxon>Rhabditida</taxon>
        <taxon>Tylenchina</taxon>
        <taxon>Panagrolaimomorpha</taxon>
        <taxon>Strongyloidoidea</taxon>
        <taxon>Strongyloididae</taxon>
        <taxon>Strongyloides</taxon>
    </lineage>
</organism>
<dbReference type="WBParaSite" id="SSTP_0000618800.1">
    <property type="protein sequence ID" value="SSTP_0000618800.1"/>
    <property type="gene ID" value="SSTP_0000618800"/>
</dbReference>
<evidence type="ECO:0000256" key="1">
    <source>
        <dbReference type="SAM" id="SignalP"/>
    </source>
</evidence>
<dbReference type="Proteomes" id="UP000035681">
    <property type="component" value="Unplaced"/>
</dbReference>
<accession>A0A0K0E9K6</accession>
<proteinExistence type="predicted"/>